<dbReference type="InterPro" id="IPR001387">
    <property type="entry name" value="Cro/C1-type_HTH"/>
</dbReference>
<name>C5CJM0_VARPS</name>
<gene>
    <name evidence="2" type="ordered locus">Vapar_2447</name>
</gene>
<accession>C5CJM0</accession>
<dbReference type="Gene3D" id="1.10.260.40">
    <property type="entry name" value="lambda repressor-like DNA-binding domains"/>
    <property type="match status" value="1"/>
</dbReference>
<dbReference type="SUPFAM" id="SSF47413">
    <property type="entry name" value="lambda repressor-like DNA-binding domains"/>
    <property type="match status" value="1"/>
</dbReference>
<dbReference type="STRING" id="543728.Vapar_2447"/>
<feature type="domain" description="HTH cro/C1-type" evidence="1">
    <location>
        <begin position="6"/>
        <end position="60"/>
    </location>
</feature>
<dbReference type="AlphaFoldDB" id="C5CJM0"/>
<dbReference type="GO" id="GO:0003677">
    <property type="term" value="F:DNA binding"/>
    <property type="evidence" value="ECO:0007669"/>
    <property type="project" value="InterPro"/>
</dbReference>
<reference evidence="2" key="1">
    <citation type="submission" date="2009-06" db="EMBL/GenBank/DDBJ databases">
        <title>Complete sequence of chromosome 1 of Variovorax paradoxus S110.</title>
        <authorList>
            <consortium name="US DOE Joint Genome Institute"/>
            <person name="Lucas S."/>
            <person name="Copeland A."/>
            <person name="Lapidus A."/>
            <person name="Glavina del Rio T."/>
            <person name="Tice H."/>
            <person name="Bruce D."/>
            <person name="Goodwin L."/>
            <person name="Pitluck S."/>
            <person name="Chertkov O."/>
            <person name="Brettin T."/>
            <person name="Detter J.C."/>
            <person name="Han C."/>
            <person name="Larimer F."/>
            <person name="Land M."/>
            <person name="Hauser L."/>
            <person name="Kyrpides N."/>
            <person name="Ovchinnikova G."/>
            <person name="Orwin P."/>
            <person name="Leadbetter J.R."/>
            <person name="Spain J.C."/>
            <person name="Han J.I."/>
        </authorList>
    </citation>
    <scope>NUCLEOTIDE SEQUENCE</scope>
    <source>
        <strain evidence="2">S110</strain>
    </source>
</reference>
<dbReference type="KEGG" id="vap:Vapar_2447"/>
<evidence type="ECO:0000313" key="2">
    <source>
        <dbReference type="EMBL" id="ACS19073.1"/>
    </source>
</evidence>
<evidence type="ECO:0000259" key="1">
    <source>
        <dbReference type="PROSITE" id="PS50943"/>
    </source>
</evidence>
<dbReference type="SMART" id="SM00530">
    <property type="entry name" value="HTH_XRE"/>
    <property type="match status" value="1"/>
</dbReference>
<organism evidence="2">
    <name type="scientific">Variovorax paradoxus (strain S110)</name>
    <dbReference type="NCBI Taxonomy" id="543728"/>
    <lineage>
        <taxon>Bacteria</taxon>
        <taxon>Pseudomonadati</taxon>
        <taxon>Pseudomonadota</taxon>
        <taxon>Betaproteobacteria</taxon>
        <taxon>Burkholderiales</taxon>
        <taxon>Comamonadaceae</taxon>
        <taxon>Variovorax</taxon>
    </lineage>
</organism>
<dbReference type="InterPro" id="IPR010982">
    <property type="entry name" value="Lambda_DNA-bd_dom_sf"/>
</dbReference>
<sequence>MIGGRLRIARRAIRLSQGDVASEIGVSQQTVANWETGRSPMDAEIFGDLCTLYGASPSKILYGQECSSGLMGSSVMRFDVCPEEGRAQCRFMARLVDPARAPAPIPVAMVGPRLPVHRQTP</sequence>
<dbReference type="HOGENOM" id="CLU_2037073_0_0_4"/>
<dbReference type="Pfam" id="PF13560">
    <property type="entry name" value="HTH_31"/>
    <property type="match status" value="1"/>
</dbReference>
<dbReference type="CDD" id="cd00093">
    <property type="entry name" value="HTH_XRE"/>
    <property type="match status" value="1"/>
</dbReference>
<protein>
    <submittedName>
        <fullName evidence="2">Transcriptional regulator, XRE family</fullName>
    </submittedName>
</protein>
<dbReference type="PROSITE" id="PS50943">
    <property type="entry name" value="HTH_CROC1"/>
    <property type="match status" value="1"/>
</dbReference>
<dbReference type="EMBL" id="CP001635">
    <property type="protein sequence ID" value="ACS19073.1"/>
    <property type="molecule type" value="Genomic_DNA"/>
</dbReference>
<proteinExistence type="predicted"/>